<evidence type="ECO:0000259" key="8">
    <source>
        <dbReference type="PROSITE" id="PS50156"/>
    </source>
</evidence>
<evidence type="ECO:0000313" key="9">
    <source>
        <dbReference type="EMBL" id="MBE1490569.1"/>
    </source>
</evidence>
<feature type="transmembrane region" description="Helical" evidence="7">
    <location>
        <begin position="284"/>
        <end position="305"/>
    </location>
</feature>
<feature type="transmembrane region" description="Helical" evidence="7">
    <location>
        <begin position="206"/>
        <end position="229"/>
    </location>
</feature>
<keyword evidence="4 7" id="KW-0812">Transmembrane</keyword>
<dbReference type="AlphaFoldDB" id="A0A927M9S2"/>
<dbReference type="PROSITE" id="PS50156">
    <property type="entry name" value="SSD"/>
    <property type="match status" value="1"/>
</dbReference>
<dbReference type="SUPFAM" id="SSF82866">
    <property type="entry name" value="Multidrug efflux transporter AcrB transmembrane domain"/>
    <property type="match status" value="2"/>
</dbReference>
<proteinExistence type="inferred from homology"/>
<dbReference type="InterPro" id="IPR000731">
    <property type="entry name" value="SSD"/>
</dbReference>
<name>A0A927M9S2_9ACTN</name>
<feature type="transmembrane region" description="Helical" evidence="7">
    <location>
        <begin position="583"/>
        <end position="604"/>
    </location>
</feature>
<keyword evidence="3" id="KW-1003">Cell membrane</keyword>
<comment type="subcellular location">
    <subcellularLocation>
        <location evidence="1">Cell membrane</location>
        <topology evidence="1">Multi-pass membrane protein</topology>
    </subcellularLocation>
</comment>
<feature type="transmembrane region" description="Helical" evidence="7">
    <location>
        <begin position="649"/>
        <end position="672"/>
    </location>
</feature>
<dbReference type="InterPro" id="IPR050545">
    <property type="entry name" value="Mycobact_MmpL"/>
</dbReference>
<reference evidence="9" key="1">
    <citation type="submission" date="2020-10" db="EMBL/GenBank/DDBJ databases">
        <title>Sequencing the genomes of 1000 actinobacteria strains.</title>
        <authorList>
            <person name="Klenk H.-P."/>
        </authorList>
    </citation>
    <scope>NUCLEOTIDE SEQUENCE</scope>
    <source>
        <strain evidence="9">DSM 46832</strain>
    </source>
</reference>
<keyword evidence="5 7" id="KW-1133">Transmembrane helix</keyword>
<feature type="transmembrane region" description="Helical" evidence="7">
    <location>
        <begin position="375"/>
        <end position="394"/>
    </location>
</feature>
<organism evidence="9 10">
    <name type="scientific">Plantactinospora soyae</name>
    <dbReference type="NCBI Taxonomy" id="1544732"/>
    <lineage>
        <taxon>Bacteria</taxon>
        <taxon>Bacillati</taxon>
        <taxon>Actinomycetota</taxon>
        <taxon>Actinomycetes</taxon>
        <taxon>Micromonosporales</taxon>
        <taxon>Micromonosporaceae</taxon>
        <taxon>Plantactinospora</taxon>
    </lineage>
</organism>
<evidence type="ECO:0000256" key="2">
    <source>
        <dbReference type="ARBA" id="ARBA00010157"/>
    </source>
</evidence>
<evidence type="ECO:0000256" key="5">
    <source>
        <dbReference type="ARBA" id="ARBA00022989"/>
    </source>
</evidence>
<feature type="transmembrane region" description="Helical" evidence="7">
    <location>
        <begin position="523"/>
        <end position="540"/>
    </location>
</feature>
<sequence>MSPTAHAGRGSFVGLVAGRRTRWVVLGFWLIAAIAAAGLAGRLGSVQRDDAAAALPADAESTQVVLLAPSTADTEALPAVVVYERSGGLVDADRAKLTADARLFAQRGDLDGAVVGPTLSADGTAAQIVLSLDLGPDPFERVGDAVATIRQVARADAGGMTVHVAGPAGSLADQSAAVSGIDTRLLLVTIAVVIAILLVTYRSPVLWLLPVLSAGLALVAAQAVVYLLARYANLAVTADSSAILTILVFGAATDYALLIVARYREELRRHEDRNDAMAVALRRSAPAIIASAGTAVAAMLCLLLADLNSTRNLGPVLAVGVLTGLVVMLTAFPALLVSTGRWVFWPARPRYGSPAADASGRWTRIGRSIARRPRLTWLATTFALGAMALGIIQLDASGLSSQESFRGSHDSVLGAQVLNRHFAAGVGTPIMVVSRADRADEVRAAVLGTRGVDAGSVTPGEIHGGRAYLKATLIEPADSQAAYDTVDRVRGAVHAVARADALVGGDTAIQLDIQRTARADRNILLPIVFAVVFTILVLLLRSLVAPLLLIGTVVLSFGAALGASVLVFRHVFGFSGEDSSLPLYLFVFLVALGVDYNIFLMTRVREEAARHGTRPATVLGLAATGGVITSAGLVLAGTFAVLTTLPLTMIVQLGFAVAIGILLDTVVVRSVLVPALSLDVGRHLWWPSRLFRESAEP</sequence>
<feature type="domain" description="SSD" evidence="8">
    <location>
        <begin position="206"/>
        <end position="338"/>
    </location>
</feature>
<comment type="caution">
    <text evidence="9">The sequence shown here is derived from an EMBL/GenBank/DDBJ whole genome shotgun (WGS) entry which is preliminary data.</text>
</comment>
<feature type="transmembrane region" description="Helical" evidence="7">
    <location>
        <begin position="241"/>
        <end position="263"/>
    </location>
</feature>
<feature type="transmembrane region" description="Helical" evidence="7">
    <location>
        <begin position="616"/>
        <end position="643"/>
    </location>
</feature>
<feature type="transmembrane region" description="Helical" evidence="7">
    <location>
        <begin position="547"/>
        <end position="571"/>
    </location>
</feature>
<evidence type="ECO:0000256" key="4">
    <source>
        <dbReference type="ARBA" id="ARBA00022692"/>
    </source>
</evidence>
<dbReference type="Proteomes" id="UP000649753">
    <property type="component" value="Unassembled WGS sequence"/>
</dbReference>
<protein>
    <submittedName>
        <fullName evidence="9">RND superfamily putative drug exporter</fullName>
    </submittedName>
</protein>
<dbReference type="Pfam" id="PF03176">
    <property type="entry name" value="MMPL"/>
    <property type="match status" value="2"/>
</dbReference>
<accession>A0A927M9S2</accession>
<evidence type="ECO:0000256" key="6">
    <source>
        <dbReference type="ARBA" id="ARBA00023136"/>
    </source>
</evidence>
<feature type="transmembrane region" description="Helical" evidence="7">
    <location>
        <begin position="317"/>
        <end position="344"/>
    </location>
</feature>
<keyword evidence="10" id="KW-1185">Reference proteome</keyword>
<dbReference type="Gene3D" id="1.20.1640.10">
    <property type="entry name" value="Multidrug efflux transporter AcrB transmembrane domain"/>
    <property type="match status" value="2"/>
</dbReference>
<keyword evidence="6 7" id="KW-0472">Membrane</keyword>
<dbReference type="EMBL" id="JADBEB010000001">
    <property type="protein sequence ID" value="MBE1490569.1"/>
    <property type="molecule type" value="Genomic_DNA"/>
</dbReference>
<evidence type="ECO:0000313" key="10">
    <source>
        <dbReference type="Proteomes" id="UP000649753"/>
    </source>
</evidence>
<dbReference type="GO" id="GO:0005886">
    <property type="term" value="C:plasma membrane"/>
    <property type="evidence" value="ECO:0007669"/>
    <property type="project" value="UniProtKB-SubCell"/>
</dbReference>
<feature type="transmembrane region" description="Helical" evidence="7">
    <location>
        <begin position="21"/>
        <end position="40"/>
    </location>
</feature>
<evidence type="ECO:0000256" key="3">
    <source>
        <dbReference type="ARBA" id="ARBA00022475"/>
    </source>
</evidence>
<evidence type="ECO:0000256" key="7">
    <source>
        <dbReference type="SAM" id="Phobius"/>
    </source>
</evidence>
<evidence type="ECO:0000256" key="1">
    <source>
        <dbReference type="ARBA" id="ARBA00004651"/>
    </source>
</evidence>
<dbReference type="PANTHER" id="PTHR33406:SF6">
    <property type="entry name" value="MEMBRANE PROTEIN YDGH-RELATED"/>
    <property type="match status" value="1"/>
</dbReference>
<dbReference type="InterPro" id="IPR004869">
    <property type="entry name" value="MMPL_dom"/>
</dbReference>
<feature type="transmembrane region" description="Helical" evidence="7">
    <location>
        <begin position="181"/>
        <end position="199"/>
    </location>
</feature>
<dbReference type="RefSeq" id="WP_192769834.1">
    <property type="nucleotide sequence ID" value="NZ_JADBEB010000001.1"/>
</dbReference>
<dbReference type="PANTHER" id="PTHR33406">
    <property type="entry name" value="MEMBRANE PROTEIN MJ1562-RELATED"/>
    <property type="match status" value="1"/>
</dbReference>
<gene>
    <name evidence="9" type="ORF">H4W31_006207</name>
</gene>
<comment type="similarity">
    <text evidence="2">Belongs to the resistance-nodulation-cell division (RND) (TC 2.A.6) family. MmpL subfamily.</text>
</comment>